<dbReference type="FunFam" id="1.25.70.10:FF:000001">
    <property type="entry name" value="Mitochondrial transcription termination factor-like"/>
    <property type="match status" value="1"/>
</dbReference>
<dbReference type="GO" id="GO:0003676">
    <property type="term" value="F:nucleic acid binding"/>
    <property type="evidence" value="ECO:0007669"/>
    <property type="project" value="InterPro"/>
</dbReference>
<evidence type="ECO:0000256" key="2">
    <source>
        <dbReference type="ARBA" id="ARBA00022472"/>
    </source>
</evidence>
<accession>A0AAD2A2J1</accession>
<dbReference type="InterPro" id="IPR003690">
    <property type="entry name" value="MTERF"/>
</dbReference>
<evidence type="ECO:0000313" key="4">
    <source>
        <dbReference type="EMBL" id="CAI9778521.1"/>
    </source>
</evidence>
<keyword evidence="2" id="KW-0806">Transcription termination</keyword>
<name>A0AAD2A2J1_9LAMI</name>
<dbReference type="InterPro" id="IPR038538">
    <property type="entry name" value="MTERF_sf"/>
</dbReference>
<evidence type="ECO:0000256" key="3">
    <source>
        <dbReference type="ARBA" id="ARBA00022946"/>
    </source>
</evidence>
<sequence length="422" mass="47925">MLSVYLYGKRIPLKKLTTDSTVPFHFLHKDGLIFNPNLLECCKNQFFINFCSLADLSSPELDSRTASSAAKTKPKFAKKLAKESSYTISYLINSCGLSPEKAISVSEKVHFETPERPNSVLTFLKKHGFSSTHIANLVRKRPELLLSNPEKTLLPKLEFFKSIGFSNDSLGSTISRDPTLLVRSLENHIIPNYNFLKSVLLTDEKVLAAMKRTSWIFLENPAKNLVPNITVLKELSVPQSCIILLLTHFPEAIMQKSDEFGASVSKVVEMGFNPLKSLFVLALHAISGKGKTWAQCYKTYSKLGWSKDDIYTAFRKHPNCMIMSEKKISKTMDFLVNKMGWESKMIASCPAVLFFNLENRTIPRCSTVRFLISRGFIKKDVKLSTVLIPKEKSFLEKFVTKYEKQVPRLYDFYQGKIGIEEL</sequence>
<dbReference type="PANTHER" id="PTHR13068:SF133">
    <property type="entry name" value="MITOCHONDRIAL TRANSCRIPTION TERMINATION FACTOR FAMILY PROTEIN"/>
    <property type="match status" value="1"/>
</dbReference>
<dbReference type="EMBL" id="OU503051">
    <property type="protein sequence ID" value="CAI9778521.1"/>
    <property type="molecule type" value="Genomic_DNA"/>
</dbReference>
<dbReference type="GO" id="GO:0006353">
    <property type="term" value="P:DNA-templated transcription termination"/>
    <property type="evidence" value="ECO:0007669"/>
    <property type="project" value="UniProtKB-KW"/>
</dbReference>
<dbReference type="AlphaFoldDB" id="A0AAD2A2J1"/>
<keyword evidence="5" id="KW-1185">Reference proteome</keyword>
<protein>
    <submittedName>
        <fullName evidence="4">Uncharacterized protein</fullName>
    </submittedName>
</protein>
<dbReference type="Gene3D" id="1.25.70.10">
    <property type="entry name" value="Transcription termination factor 3, mitochondrial"/>
    <property type="match status" value="1"/>
</dbReference>
<reference evidence="4" key="1">
    <citation type="submission" date="2023-05" db="EMBL/GenBank/DDBJ databases">
        <authorList>
            <person name="Huff M."/>
        </authorList>
    </citation>
    <scope>NUCLEOTIDE SEQUENCE</scope>
</reference>
<dbReference type="SMART" id="SM00733">
    <property type="entry name" value="Mterf"/>
    <property type="match status" value="6"/>
</dbReference>
<evidence type="ECO:0000256" key="1">
    <source>
        <dbReference type="ARBA" id="ARBA00007692"/>
    </source>
</evidence>
<comment type="similarity">
    <text evidence="1">Belongs to the mTERF family.</text>
</comment>
<gene>
    <name evidence="4" type="ORF">FPE_LOCUS25951</name>
</gene>
<evidence type="ECO:0000313" key="5">
    <source>
        <dbReference type="Proteomes" id="UP000834106"/>
    </source>
</evidence>
<proteinExistence type="inferred from homology"/>
<dbReference type="Pfam" id="PF02536">
    <property type="entry name" value="mTERF"/>
    <property type="match status" value="2"/>
</dbReference>
<dbReference type="Proteomes" id="UP000834106">
    <property type="component" value="Chromosome 16"/>
</dbReference>
<keyword evidence="2" id="KW-0805">Transcription regulation</keyword>
<keyword evidence="2" id="KW-0804">Transcription</keyword>
<keyword evidence="3" id="KW-0809">Transit peptide</keyword>
<organism evidence="4 5">
    <name type="scientific">Fraxinus pennsylvanica</name>
    <dbReference type="NCBI Taxonomy" id="56036"/>
    <lineage>
        <taxon>Eukaryota</taxon>
        <taxon>Viridiplantae</taxon>
        <taxon>Streptophyta</taxon>
        <taxon>Embryophyta</taxon>
        <taxon>Tracheophyta</taxon>
        <taxon>Spermatophyta</taxon>
        <taxon>Magnoliopsida</taxon>
        <taxon>eudicotyledons</taxon>
        <taxon>Gunneridae</taxon>
        <taxon>Pentapetalae</taxon>
        <taxon>asterids</taxon>
        <taxon>lamiids</taxon>
        <taxon>Lamiales</taxon>
        <taxon>Oleaceae</taxon>
        <taxon>Oleeae</taxon>
        <taxon>Fraxinus</taxon>
    </lineage>
</organism>
<dbReference type="PANTHER" id="PTHR13068">
    <property type="entry name" value="CGI-12 PROTEIN-RELATED"/>
    <property type="match status" value="1"/>
</dbReference>